<dbReference type="InterPro" id="IPR050153">
    <property type="entry name" value="Metal_Ion_Import_ABC"/>
</dbReference>
<feature type="region of interest" description="Disordered" evidence="5">
    <location>
        <begin position="257"/>
        <end position="277"/>
    </location>
</feature>
<dbReference type="GO" id="GO:0016887">
    <property type="term" value="F:ATP hydrolysis activity"/>
    <property type="evidence" value="ECO:0007669"/>
    <property type="project" value="InterPro"/>
</dbReference>
<organism evidence="7">
    <name type="scientific">freshwater metagenome</name>
    <dbReference type="NCBI Taxonomy" id="449393"/>
    <lineage>
        <taxon>unclassified sequences</taxon>
        <taxon>metagenomes</taxon>
        <taxon>ecological metagenomes</taxon>
    </lineage>
</organism>
<dbReference type="EMBL" id="CAFAAM010000067">
    <property type="protein sequence ID" value="CAB4801623.1"/>
    <property type="molecule type" value="Genomic_DNA"/>
</dbReference>
<evidence type="ECO:0000313" key="7">
    <source>
        <dbReference type="EMBL" id="CAB4371916.1"/>
    </source>
</evidence>
<dbReference type="InterPro" id="IPR027417">
    <property type="entry name" value="P-loop_NTPase"/>
</dbReference>
<dbReference type="SUPFAM" id="SSF52540">
    <property type="entry name" value="P-loop containing nucleoside triphosphate hydrolases"/>
    <property type="match status" value="1"/>
</dbReference>
<name>A0A6J6AN70_9ZZZZ</name>
<dbReference type="CDD" id="cd03235">
    <property type="entry name" value="ABC_Metallic_Cations"/>
    <property type="match status" value="1"/>
</dbReference>
<evidence type="ECO:0000313" key="9">
    <source>
        <dbReference type="EMBL" id="CAB4963068.1"/>
    </source>
</evidence>
<dbReference type="GO" id="GO:0005524">
    <property type="term" value="F:ATP binding"/>
    <property type="evidence" value="ECO:0007669"/>
    <property type="project" value="UniProtKB-KW"/>
</dbReference>
<reference evidence="7" key="1">
    <citation type="submission" date="2020-05" db="EMBL/GenBank/DDBJ databases">
        <authorList>
            <person name="Chiriac C."/>
            <person name="Salcher M."/>
            <person name="Ghai R."/>
            <person name="Kavagutti S V."/>
        </authorList>
    </citation>
    <scope>NUCLEOTIDE SEQUENCE</scope>
</reference>
<dbReference type="InterPro" id="IPR047748">
    <property type="entry name" value="AztA-like"/>
</dbReference>
<proteinExistence type="inferred from homology"/>
<dbReference type="EMBL" id="CAFBOK010000189">
    <property type="protein sequence ID" value="CAB4993538.1"/>
    <property type="molecule type" value="Genomic_DNA"/>
</dbReference>
<evidence type="ECO:0000313" key="10">
    <source>
        <dbReference type="EMBL" id="CAB4993538.1"/>
    </source>
</evidence>
<evidence type="ECO:0000256" key="3">
    <source>
        <dbReference type="ARBA" id="ARBA00022741"/>
    </source>
</evidence>
<evidence type="ECO:0000256" key="2">
    <source>
        <dbReference type="ARBA" id="ARBA00022448"/>
    </source>
</evidence>
<dbReference type="NCBIfam" id="NF040873">
    <property type="entry name" value="AztA"/>
    <property type="match status" value="1"/>
</dbReference>
<gene>
    <name evidence="8" type="ORF">UFOPK3010_00639</name>
    <name evidence="9" type="ORF">UFOPK3785_01619</name>
    <name evidence="10" type="ORF">UFOPK3927_01442</name>
    <name evidence="7" type="ORF">UFOPK4201_01136</name>
</gene>
<dbReference type="InterPro" id="IPR003439">
    <property type="entry name" value="ABC_transporter-like_ATP-bd"/>
</dbReference>
<dbReference type="AlphaFoldDB" id="A0A6J6AN70"/>
<dbReference type="PROSITE" id="PS00211">
    <property type="entry name" value="ABC_TRANSPORTER_1"/>
    <property type="match status" value="1"/>
</dbReference>
<evidence type="ECO:0000313" key="8">
    <source>
        <dbReference type="EMBL" id="CAB4801623.1"/>
    </source>
</evidence>
<keyword evidence="3" id="KW-0547">Nucleotide-binding</keyword>
<keyword evidence="2" id="KW-0813">Transport</keyword>
<evidence type="ECO:0000256" key="4">
    <source>
        <dbReference type="ARBA" id="ARBA00022840"/>
    </source>
</evidence>
<dbReference type="Gene3D" id="3.40.50.300">
    <property type="entry name" value="P-loop containing nucleotide triphosphate hydrolases"/>
    <property type="match status" value="1"/>
</dbReference>
<evidence type="ECO:0000259" key="6">
    <source>
        <dbReference type="PROSITE" id="PS50893"/>
    </source>
</evidence>
<feature type="domain" description="ABC transporter" evidence="6">
    <location>
        <begin position="10"/>
        <end position="241"/>
    </location>
</feature>
<accession>A0A6J6AN70</accession>
<protein>
    <submittedName>
        <fullName evidence="7">Unannotated protein</fullName>
    </submittedName>
</protein>
<evidence type="ECO:0000256" key="5">
    <source>
        <dbReference type="SAM" id="MobiDB-lite"/>
    </source>
</evidence>
<keyword evidence="4" id="KW-0067">ATP-binding</keyword>
<dbReference type="InterPro" id="IPR017871">
    <property type="entry name" value="ABC_transporter-like_CS"/>
</dbReference>
<dbReference type="SMART" id="SM00382">
    <property type="entry name" value="AAA"/>
    <property type="match status" value="1"/>
</dbReference>
<dbReference type="EMBL" id="CAFBNJ010000106">
    <property type="protein sequence ID" value="CAB4963068.1"/>
    <property type="molecule type" value="Genomic_DNA"/>
</dbReference>
<dbReference type="Pfam" id="PF00005">
    <property type="entry name" value="ABC_tran"/>
    <property type="match status" value="1"/>
</dbReference>
<dbReference type="InterPro" id="IPR003593">
    <property type="entry name" value="AAA+_ATPase"/>
</dbReference>
<dbReference type="PANTHER" id="PTHR42734:SF5">
    <property type="entry name" value="IRON TRANSPORT SYSTEM ATP-BINDING PROTEIN HI_0361-RELATED"/>
    <property type="match status" value="1"/>
</dbReference>
<evidence type="ECO:0000256" key="1">
    <source>
        <dbReference type="ARBA" id="ARBA00005417"/>
    </source>
</evidence>
<dbReference type="EMBL" id="CAEUNJ010000046">
    <property type="protein sequence ID" value="CAB4371916.1"/>
    <property type="molecule type" value="Genomic_DNA"/>
</dbReference>
<dbReference type="PROSITE" id="PS50893">
    <property type="entry name" value="ABC_TRANSPORTER_2"/>
    <property type="match status" value="1"/>
</dbReference>
<dbReference type="PANTHER" id="PTHR42734">
    <property type="entry name" value="METAL TRANSPORT SYSTEM ATP-BINDING PROTEIN TM_0124-RELATED"/>
    <property type="match status" value="1"/>
</dbReference>
<sequence length="277" mass="29568">MAESSNASAVEGRGVTLAYGRHPVLRDATFSLPAGAVTSLVGPNGSGKSSLLNAIVGLLPVESGTLTVSGRPPTEMRRHVGYVMQSAKVNDQLPVTVREVVTMGRFATRGPFGKMTDDDRRIVDESIERLELGDLTRRHLHELSGGQRQRVFVAQGLAQGGDVLLLDEPVTGLDVVSRQRILDVVAEERAAGRTIVMTTHDLSEAAESDHVLLLAGRVVASGSATEVLTAANLAEAYGGRLLRLADGMVLIDDPHHHAHGHDHAMCEEDDEQHSSSQ</sequence>
<comment type="similarity">
    <text evidence="1">Belongs to the ABC transporter superfamily.</text>
</comment>